<name>A0A1J9QFG3_9EURO</name>
<accession>A0A1J9QFG3</accession>
<dbReference type="SUPFAM" id="SSF103473">
    <property type="entry name" value="MFS general substrate transporter"/>
    <property type="match status" value="1"/>
</dbReference>
<dbReference type="PANTHER" id="PTHR42718:SF10">
    <property type="entry name" value="TRANSPORTER, PUTATIVE (AFU_ORTHOLOGUE AFUA_8G06760)-RELATED"/>
    <property type="match status" value="1"/>
</dbReference>
<dbReference type="Proteomes" id="UP000242791">
    <property type="component" value="Unassembled WGS sequence"/>
</dbReference>
<comment type="subcellular location">
    <subcellularLocation>
        <location evidence="1">Membrane</location>
        <topology evidence="1">Multi-pass membrane protein</topology>
    </subcellularLocation>
</comment>
<keyword evidence="4 5" id="KW-0472">Membrane</keyword>
<evidence type="ECO:0000256" key="5">
    <source>
        <dbReference type="SAM" id="Phobius"/>
    </source>
</evidence>
<sequence>MAIINLCLSLVAIKSLPSVVSQPGALKPWTRGLIKDIDWLGAIIISVALGILLYVLSMTSSSYRRVSDPQNIALLIVSCILLAEFPCWMHYQVRKGKPVLIPNRYGRGLLSRRSVFQRVEGLSAPQSSIRFLASVVMGAVVNLATAFLISRVKVRTLGVVSALIAMIAQIPMATVEVGRNYWLRPFSTIALLFTVSNLVISDAFPADIQSLAGGVFNEVSQFGNSVGLAVTASIAASVTEHSGLTEHRAALMEGYRGLLLDNFCGYGYRRYHFILRAEERWQSGKKDD</sequence>
<dbReference type="InterPro" id="IPR036259">
    <property type="entry name" value="MFS_trans_sf"/>
</dbReference>
<organism evidence="7 8">
    <name type="scientific">Blastomyces percursus</name>
    <dbReference type="NCBI Taxonomy" id="1658174"/>
    <lineage>
        <taxon>Eukaryota</taxon>
        <taxon>Fungi</taxon>
        <taxon>Dikarya</taxon>
        <taxon>Ascomycota</taxon>
        <taxon>Pezizomycotina</taxon>
        <taxon>Eurotiomycetes</taxon>
        <taxon>Eurotiomycetidae</taxon>
        <taxon>Onygenales</taxon>
        <taxon>Ajellomycetaceae</taxon>
        <taxon>Blastomyces</taxon>
    </lineage>
</organism>
<evidence type="ECO:0000313" key="8">
    <source>
        <dbReference type="Proteomes" id="UP000242791"/>
    </source>
</evidence>
<evidence type="ECO:0000256" key="4">
    <source>
        <dbReference type="ARBA" id="ARBA00023136"/>
    </source>
</evidence>
<feature type="transmembrane region" description="Helical" evidence="5">
    <location>
        <begin position="129"/>
        <end position="149"/>
    </location>
</feature>
<proteinExistence type="predicted"/>
<keyword evidence="2 5" id="KW-0812">Transmembrane</keyword>
<evidence type="ECO:0000256" key="6">
    <source>
        <dbReference type="SAM" id="SignalP"/>
    </source>
</evidence>
<dbReference type="Gene3D" id="1.20.1250.20">
    <property type="entry name" value="MFS general substrate transporter like domains"/>
    <property type="match status" value="1"/>
</dbReference>
<evidence type="ECO:0000256" key="2">
    <source>
        <dbReference type="ARBA" id="ARBA00022692"/>
    </source>
</evidence>
<dbReference type="VEuPathDB" id="FungiDB:ACJ73_01032"/>
<feature type="chain" id="PRO_5011955885" description="Major facilitator superfamily (MFS) profile domain-containing protein" evidence="6">
    <location>
        <begin position="22"/>
        <end position="288"/>
    </location>
</feature>
<evidence type="ECO:0000256" key="3">
    <source>
        <dbReference type="ARBA" id="ARBA00022989"/>
    </source>
</evidence>
<feature type="transmembrane region" description="Helical" evidence="5">
    <location>
        <begin position="156"/>
        <end position="175"/>
    </location>
</feature>
<comment type="caution">
    <text evidence="7">The sequence shown here is derived from an EMBL/GenBank/DDBJ whole genome shotgun (WGS) entry which is preliminary data.</text>
</comment>
<evidence type="ECO:0000256" key="1">
    <source>
        <dbReference type="ARBA" id="ARBA00004141"/>
    </source>
</evidence>
<gene>
    <name evidence="7" type="ORF">ACJ73_01032</name>
</gene>
<dbReference type="AlphaFoldDB" id="A0A1J9QFG3"/>
<dbReference type="OrthoDB" id="2130629at2759"/>
<reference evidence="7 8" key="1">
    <citation type="submission" date="2015-08" db="EMBL/GenBank/DDBJ databases">
        <title>Emmonsia species relationships and genome sequence.</title>
        <authorList>
            <person name="Cuomo C.A."/>
            <person name="Schwartz I.S."/>
            <person name="Kenyon C."/>
            <person name="De Hoog G.S."/>
            <person name="Govender N.P."/>
            <person name="Botha A."/>
            <person name="Moreno L."/>
            <person name="De Vries M."/>
            <person name="Munoz J.F."/>
            <person name="Stielow J.B."/>
        </authorList>
    </citation>
    <scope>NUCLEOTIDE SEQUENCE [LARGE SCALE GENOMIC DNA]</scope>
    <source>
        <strain evidence="7 8">EI222</strain>
    </source>
</reference>
<feature type="transmembrane region" description="Helical" evidence="5">
    <location>
        <begin position="37"/>
        <end position="59"/>
    </location>
</feature>
<dbReference type="PANTHER" id="PTHR42718">
    <property type="entry name" value="MAJOR FACILITATOR SUPERFAMILY MULTIDRUG TRANSPORTER MFSC"/>
    <property type="match status" value="1"/>
</dbReference>
<protein>
    <recommendedName>
        <fullName evidence="9">Major facilitator superfamily (MFS) profile domain-containing protein</fullName>
    </recommendedName>
</protein>
<feature type="transmembrane region" description="Helical" evidence="5">
    <location>
        <begin position="71"/>
        <end position="91"/>
    </location>
</feature>
<feature type="signal peptide" evidence="6">
    <location>
        <begin position="1"/>
        <end position="21"/>
    </location>
</feature>
<keyword evidence="8" id="KW-1185">Reference proteome</keyword>
<keyword evidence="6" id="KW-0732">Signal</keyword>
<keyword evidence="3 5" id="KW-1133">Transmembrane helix</keyword>
<evidence type="ECO:0000313" key="7">
    <source>
        <dbReference type="EMBL" id="OJD27574.1"/>
    </source>
</evidence>
<dbReference type="GO" id="GO:0016020">
    <property type="term" value="C:membrane"/>
    <property type="evidence" value="ECO:0007669"/>
    <property type="project" value="UniProtKB-SubCell"/>
</dbReference>
<dbReference type="EMBL" id="LGTZ01000085">
    <property type="protein sequence ID" value="OJD27574.1"/>
    <property type="molecule type" value="Genomic_DNA"/>
</dbReference>
<evidence type="ECO:0008006" key="9">
    <source>
        <dbReference type="Google" id="ProtNLM"/>
    </source>
</evidence>